<dbReference type="EMBL" id="NEWD01000006">
    <property type="protein sequence ID" value="OXN01121.1"/>
    <property type="molecule type" value="Genomic_DNA"/>
</dbReference>
<sequence length="503" mass="54221">MAQQPFMFLDLGDGWRRVNDHSGDLAALAGFSIEWGTDDIAEQPDPAVLSFTLLDRTGDTAGHVLELAGARVLLQLSSQPRWADATESIGTWAEQGVTLERLYTRVQPPLPDSLDPEAITLFDGIVSTGGTIERTKTGYRLDLTATSRLLLWKRSQSQGPTSSAAKWSGLHWTGTPAARLAEIRRRAIAAGAPNVDVGALSLPPSVAPYTTDDYPSLLDLLHRLYAHHRSWPLWYEYPSRNGSMVMAQTVAESADYDTAAIVMDASGGLSVQRAGVDRPAIPASRVVADSVYVVPEPVTGAVIDTRRAKTDNDGVLEFDDAQVTFSGQGRLPGNLTATAHTISVQSDAVSADESAGVYGSGTWTPNDTERTVRAEWLVQINRRLRYETITFRSDKLDPPAWPTLFHAAPSGPIVFAGALTNRLTDADGHPALGGAWTTIGGTLTFQWHGTTPVLRHDVTLWPLTTATGRITWNAFTGTAITWATLADVTLGELGTVNTIEKGQ</sequence>
<organism evidence="1 2">
    <name type="scientific">Bifidobacterium vansinderenii</name>
    <dbReference type="NCBI Taxonomy" id="1984871"/>
    <lineage>
        <taxon>Bacteria</taxon>
        <taxon>Bacillati</taxon>
        <taxon>Actinomycetota</taxon>
        <taxon>Actinomycetes</taxon>
        <taxon>Bifidobacteriales</taxon>
        <taxon>Bifidobacteriaceae</taxon>
        <taxon>Bifidobacterium</taxon>
    </lineage>
</organism>
<comment type="caution">
    <text evidence="1">The sequence shown here is derived from an EMBL/GenBank/DDBJ whole genome shotgun (WGS) entry which is preliminary data.</text>
</comment>
<evidence type="ECO:0000313" key="1">
    <source>
        <dbReference type="EMBL" id="OXN01121.1"/>
    </source>
</evidence>
<proteinExistence type="predicted"/>
<dbReference type="RefSeq" id="WP_093959883.1">
    <property type="nucleotide sequence ID" value="NZ_NEWD01000006.1"/>
</dbReference>
<dbReference type="AlphaFoldDB" id="A0A229VZU1"/>
<dbReference type="OrthoDB" id="3229996at2"/>
<dbReference type="Proteomes" id="UP000215433">
    <property type="component" value="Unassembled WGS sequence"/>
</dbReference>
<keyword evidence="2" id="KW-1185">Reference proteome</keyword>
<gene>
    <name evidence="1" type="ORF">Tam10B_0700</name>
</gene>
<reference evidence="1 2" key="1">
    <citation type="submission" date="2017-05" db="EMBL/GenBank/DDBJ databases">
        <title>Bifidobacterium vansinderenii sp. nov.</title>
        <authorList>
            <person name="Lugli G.A."/>
            <person name="Duranti S."/>
            <person name="Mangifesta M."/>
        </authorList>
    </citation>
    <scope>NUCLEOTIDE SEQUENCE [LARGE SCALE GENOMIC DNA]</scope>
    <source>
        <strain evidence="1 2">Tam10B</strain>
    </source>
</reference>
<protein>
    <submittedName>
        <fullName evidence="1">Uncharacterized protein</fullName>
    </submittedName>
</protein>
<evidence type="ECO:0000313" key="2">
    <source>
        <dbReference type="Proteomes" id="UP000215433"/>
    </source>
</evidence>
<name>A0A229VZU1_9BIFI</name>
<accession>A0A229VZU1</accession>